<organism evidence="1 2">
    <name type="scientific">Ditylenchus destructor</name>
    <dbReference type="NCBI Taxonomy" id="166010"/>
    <lineage>
        <taxon>Eukaryota</taxon>
        <taxon>Metazoa</taxon>
        <taxon>Ecdysozoa</taxon>
        <taxon>Nematoda</taxon>
        <taxon>Chromadorea</taxon>
        <taxon>Rhabditida</taxon>
        <taxon>Tylenchina</taxon>
        <taxon>Tylenchomorpha</taxon>
        <taxon>Sphaerularioidea</taxon>
        <taxon>Anguinidae</taxon>
        <taxon>Anguininae</taxon>
        <taxon>Ditylenchus</taxon>
    </lineage>
</organism>
<reference evidence="1" key="1">
    <citation type="submission" date="2022-01" db="EMBL/GenBank/DDBJ databases">
        <title>Genome Sequence Resource for Two Populations of Ditylenchus destructor, the Migratory Endoparasitic Phytonematode.</title>
        <authorList>
            <person name="Zhang H."/>
            <person name="Lin R."/>
            <person name="Xie B."/>
        </authorList>
    </citation>
    <scope>NUCLEOTIDE SEQUENCE</scope>
    <source>
        <strain evidence="1">BazhouSP</strain>
    </source>
</reference>
<comment type="caution">
    <text evidence="1">The sequence shown here is derived from an EMBL/GenBank/DDBJ whole genome shotgun (WGS) entry which is preliminary data.</text>
</comment>
<dbReference type="EMBL" id="JAKKPZ010000040">
    <property type="protein sequence ID" value="KAI1707591.1"/>
    <property type="molecule type" value="Genomic_DNA"/>
</dbReference>
<evidence type="ECO:0000313" key="1">
    <source>
        <dbReference type="EMBL" id="KAI1707591.1"/>
    </source>
</evidence>
<protein>
    <submittedName>
        <fullName evidence="1">Uncharacterized protein</fullName>
    </submittedName>
</protein>
<evidence type="ECO:0000313" key="2">
    <source>
        <dbReference type="Proteomes" id="UP001201812"/>
    </source>
</evidence>
<dbReference type="Proteomes" id="UP001201812">
    <property type="component" value="Unassembled WGS sequence"/>
</dbReference>
<name>A0AAD4MVS6_9BILA</name>
<dbReference type="AlphaFoldDB" id="A0AAD4MVS6"/>
<gene>
    <name evidence="1" type="ORF">DdX_12428</name>
</gene>
<keyword evidence="2" id="KW-1185">Reference proteome</keyword>
<sequence>MAVREAPRMHANRFLANSKALPGIKRLSKTKKKRLFPPSSIFSFHQPYDQMTQSIENGIENSPALISNSKEPKYLIENATLLVPWRDFHAEVRGWMDTRNLVEKCCVLLDVENIELTDILNRMIGELNQKLFELGTVHNKSNKGPMKGPQITYEKIRKQIFNEIGHGGS</sequence>
<proteinExistence type="predicted"/>
<accession>A0AAD4MVS6</accession>